<feature type="region of interest" description="Disordered" evidence="1">
    <location>
        <begin position="232"/>
        <end position="344"/>
    </location>
</feature>
<reference evidence="3" key="2">
    <citation type="journal article" date="2024" name="Plant">
        <title>Genomic evolution and insights into agronomic trait innovations of Sesamum species.</title>
        <authorList>
            <person name="Miao H."/>
            <person name="Wang L."/>
            <person name="Qu L."/>
            <person name="Liu H."/>
            <person name="Sun Y."/>
            <person name="Le M."/>
            <person name="Wang Q."/>
            <person name="Wei S."/>
            <person name="Zheng Y."/>
            <person name="Lin W."/>
            <person name="Duan Y."/>
            <person name="Cao H."/>
            <person name="Xiong S."/>
            <person name="Wang X."/>
            <person name="Wei L."/>
            <person name="Li C."/>
            <person name="Ma Q."/>
            <person name="Ju M."/>
            <person name="Zhao R."/>
            <person name="Li G."/>
            <person name="Mu C."/>
            <person name="Tian Q."/>
            <person name="Mei H."/>
            <person name="Zhang T."/>
            <person name="Gao T."/>
            <person name="Zhang H."/>
        </authorList>
    </citation>
    <scope>NUCLEOTIDE SEQUENCE</scope>
    <source>
        <strain evidence="3">KEN1</strain>
    </source>
</reference>
<organism evidence="3">
    <name type="scientific">Sesamum latifolium</name>
    <dbReference type="NCBI Taxonomy" id="2727402"/>
    <lineage>
        <taxon>Eukaryota</taxon>
        <taxon>Viridiplantae</taxon>
        <taxon>Streptophyta</taxon>
        <taxon>Embryophyta</taxon>
        <taxon>Tracheophyta</taxon>
        <taxon>Spermatophyta</taxon>
        <taxon>Magnoliopsida</taxon>
        <taxon>eudicotyledons</taxon>
        <taxon>Gunneridae</taxon>
        <taxon>Pentapetalae</taxon>
        <taxon>asterids</taxon>
        <taxon>lamiids</taxon>
        <taxon>Lamiales</taxon>
        <taxon>Pedaliaceae</taxon>
        <taxon>Sesamum</taxon>
    </lineage>
</organism>
<proteinExistence type="predicted"/>
<comment type="caution">
    <text evidence="3">The sequence shown here is derived from an EMBL/GenBank/DDBJ whole genome shotgun (WGS) entry which is preliminary data.</text>
</comment>
<feature type="domain" description="DUF4283" evidence="2">
    <location>
        <begin position="13"/>
        <end position="90"/>
    </location>
</feature>
<dbReference type="PANTHER" id="PTHR31286">
    <property type="entry name" value="GLYCINE-RICH CELL WALL STRUCTURAL PROTEIN 1.8-LIKE"/>
    <property type="match status" value="1"/>
</dbReference>
<dbReference type="Pfam" id="PF14111">
    <property type="entry name" value="DUF4283"/>
    <property type="match status" value="1"/>
</dbReference>
<evidence type="ECO:0000313" key="3">
    <source>
        <dbReference type="EMBL" id="KAL0445944.1"/>
    </source>
</evidence>
<dbReference type="EMBL" id="JACGWN010000006">
    <property type="protein sequence ID" value="KAL0445944.1"/>
    <property type="molecule type" value="Genomic_DNA"/>
</dbReference>
<reference evidence="3" key="1">
    <citation type="submission" date="2020-06" db="EMBL/GenBank/DDBJ databases">
        <authorList>
            <person name="Li T."/>
            <person name="Hu X."/>
            <person name="Zhang T."/>
            <person name="Song X."/>
            <person name="Zhang H."/>
            <person name="Dai N."/>
            <person name="Sheng W."/>
            <person name="Hou X."/>
            <person name="Wei L."/>
        </authorList>
    </citation>
    <scope>NUCLEOTIDE SEQUENCE</scope>
    <source>
        <strain evidence="3">KEN1</strain>
        <tissue evidence="3">Leaf</tissue>
    </source>
</reference>
<name>A0AAW2WWD3_9LAMI</name>
<accession>A0AAW2WWD3</accession>
<sequence>MLDANDLIDVRTKLGHCLVGYIVGKFLGLKAIGVLSKSWGATFQQHTSGWLVFKFATEEDMQRIMAGGPYFIFGRPLMLKIMPASFDFQEDDISLTSVWATLPSLPLECWNPSALSKIGSRLGNAMAMESLTLKMERISYARILVEVDALKELVDQVEFILLNGAVRKQPIRYEFTPKFCTTCNRFGHLRDSCQGHRPTAVTDTAPSATVKPVALKTAQTSGWTLVQRRHKVVQKEQAPTPEAESVIPPQNVQSPTAGIDEQGQQGLSVPQSCDSVGGRQDRPVQNPVGQMQKQNFVEHKEEHSPAGSSSSSTDLGSPSMEDFIAPVALKRKQKLRGDTPPHSP</sequence>
<dbReference type="PANTHER" id="PTHR31286:SF168">
    <property type="entry name" value="DUF4283 DOMAIN-CONTAINING PROTEIN"/>
    <property type="match status" value="1"/>
</dbReference>
<feature type="compositionally biased region" description="Low complexity" evidence="1">
    <location>
        <begin position="305"/>
        <end position="319"/>
    </location>
</feature>
<dbReference type="InterPro" id="IPR040256">
    <property type="entry name" value="At4g02000-like"/>
</dbReference>
<evidence type="ECO:0000256" key="1">
    <source>
        <dbReference type="SAM" id="MobiDB-lite"/>
    </source>
</evidence>
<feature type="compositionally biased region" description="Basic and acidic residues" evidence="1">
    <location>
        <begin position="335"/>
        <end position="344"/>
    </location>
</feature>
<dbReference type="InterPro" id="IPR025558">
    <property type="entry name" value="DUF4283"/>
</dbReference>
<gene>
    <name evidence="3" type="ORF">Slati_1722300</name>
</gene>
<protein>
    <recommendedName>
        <fullName evidence="2">DUF4283 domain-containing protein</fullName>
    </recommendedName>
</protein>
<feature type="compositionally biased region" description="Polar residues" evidence="1">
    <location>
        <begin position="248"/>
        <end position="274"/>
    </location>
</feature>
<dbReference type="AlphaFoldDB" id="A0AAW2WWD3"/>
<evidence type="ECO:0000259" key="2">
    <source>
        <dbReference type="Pfam" id="PF14111"/>
    </source>
</evidence>